<name>A0A6N2KNF1_SALVM</name>
<dbReference type="AlphaFoldDB" id="A0A6N2KNF1"/>
<sequence>MIQSLVEFCGHRREDRRASYSRRRPWNRKIEFDCCSILPNLSRKTHLRSFHLLASHRSRSYHHHRHSCQPSKSWKVHTIEFILGKAFSENHDLTVGEHYAVNGVDQLGGGRAGSFSSICLRLELHGTLFHAVVLFRAIRRLLFCEIPEDSEKNAIQ</sequence>
<evidence type="ECO:0000313" key="1">
    <source>
        <dbReference type="EMBL" id="VFU29620.1"/>
    </source>
</evidence>
<organism evidence="1">
    <name type="scientific">Salix viminalis</name>
    <name type="common">Common osier</name>
    <name type="synonym">Basket willow</name>
    <dbReference type="NCBI Taxonomy" id="40686"/>
    <lineage>
        <taxon>Eukaryota</taxon>
        <taxon>Viridiplantae</taxon>
        <taxon>Streptophyta</taxon>
        <taxon>Embryophyta</taxon>
        <taxon>Tracheophyta</taxon>
        <taxon>Spermatophyta</taxon>
        <taxon>Magnoliopsida</taxon>
        <taxon>eudicotyledons</taxon>
        <taxon>Gunneridae</taxon>
        <taxon>Pentapetalae</taxon>
        <taxon>rosids</taxon>
        <taxon>fabids</taxon>
        <taxon>Malpighiales</taxon>
        <taxon>Salicaceae</taxon>
        <taxon>Saliceae</taxon>
        <taxon>Salix</taxon>
    </lineage>
</organism>
<proteinExistence type="predicted"/>
<reference evidence="1" key="1">
    <citation type="submission" date="2019-03" db="EMBL/GenBank/DDBJ databases">
        <authorList>
            <person name="Mank J."/>
            <person name="Almeida P."/>
        </authorList>
    </citation>
    <scope>NUCLEOTIDE SEQUENCE</scope>
    <source>
        <strain evidence="1">78183</strain>
    </source>
</reference>
<protein>
    <submittedName>
        <fullName evidence="1">Uncharacterized protein</fullName>
    </submittedName>
</protein>
<gene>
    <name evidence="1" type="ORF">SVIM_LOCUS109263</name>
</gene>
<dbReference type="EMBL" id="CAADRP010000557">
    <property type="protein sequence ID" value="VFU29620.1"/>
    <property type="molecule type" value="Genomic_DNA"/>
</dbReference>
<accession>A0A6N2KNF1</accession>